<evidence type="ECO:0000313" key="1">
    <source>
        <dbReference type="EMBL" id="EZF47495.1"/>
    </source>
</evidence>
<name>A0A022VN29_TRIRU</name>
<protein>
    <submittedName>
        <fullName evidence="1">Uncharacterized protein</fullName>
    </submittedName>
</protein>
<organism evidence="1">
    <name type="scientific">Trichophyton rubrum CBS 288.86</name>
    <dbReference type="NCBI Taxonomy" id="1215330"/>
    <lineage>
        <taxon>Eukaryota</taxon>
        <taxon>Fungi</taxon>
        <taxon>Dikarya</taxon>
        <taxon>Ascomycota</taxon>
        <taxon>Pezizomycotina</taxon>
        <taxon>Eurotiomycetes</taxon>
        <taxon>Eurotiomycetidae</taxon>
        <taxon>Onygenales</taxon>
        <taxon>Arthrodermataceae</taxon>
        <taxon>Trichophyton</taxon>
    </lineage>
</organism>
<dbReference type="Proteomes" id="UP000023758">
    <property type="component" value="Unassembled WGS sequence"/>
</dbReference>
<sequence>MIRELNCWVNQPAHPSNLLGRTYLYPWRRRIDFHDSRKTEAGSQYACARQPMRQRLVHLFDPSAHLYLLTEYIHICRLRPLTWGGIHVKDRGQTGSKNKSSISETKKMVIVHEYRNQIQS</sequence>
<dbReference type="AlphaFoldDB" id="A0A022VN29"/>
<dbReference type="HOGENOM" id="CLU_2051329_0_0_1"/>
<dbReference type="EMBL" id="KK207944">
    <property type="protein sequence ID" value="EZF47495.1"/>
    <property type="molecule type" value="Genomic_DNA"/>
</dbReference>
<gene>
    <name evidence="1" type="ORF">H103_08770</name>
</gene>
<proteinExistence type="predicted"/>
<accession>A0A022VN29</accession>
<reference evidence="1" key="1">
    <citation type="submission" date="2014-02" db="EMBL/GenBank/DDBJ databases">
        <title>The Genome Sequence of Trichophyton rubrum (morphotype fischeri) CBS 288.86.</title>
        <authorList>
            <consortium name="The Broad Institute Genomics Platform"/>
            <person name="Cuomo C.A."/>
            <person name="White T.C."/>
            <person name="Graser Y."/>
            <person name="Martinez-Rossi N."/>
            <person name="Heitman J."/>
            <person name="Young S.K."/>
            <person name="Zeng Q."/>
            <person name="Gargeya S."/>
            <person name="Abouelleil A."/>
            <person name="Alvarado L."/>
            <person name="Chapman S.B."/>
            <person name="Gainer-Dewar J."/>
            <person name="Goldberg J."/>
            <person name="Griggs A."/>
            <person name="Gujja S."/>
            <person name="Hansen M."/>
            <person name="Howarth C."/>
            <person name="Imamovic A."/>
            <person name="Larimer J."/>
            <person name="Martinez D."/>
            <person name="Murphy C."/>
            <person name="Pearson M.D."/>
            <person name="Persinoti G."/>
            <person name="Poon T."/>
            <person name="Priest M."/>
            <person name="Roberts A.D."/>
            <person name="Saif S."/>
            <person name="Shea T.D."/>
            <person name="Sykes S.N."/>
            <person name="Wortman J."/>
            <person name="Nusbaum C."/>
            <person name="Birren B."/>
        </authorList>
    </citation>
    <scope>NUCLEOTIDE SEQUENCE [LARGE SCALE GENOMIC DNA]</scope>
    <source>
        <strain evidence="1">CBS 288.86</strain>
    </source>
</reference>